<evidence type="ECO:0000313" key="2">
    <source>
        <dbReference type="Proteomes" id="UP000095287"/>
    </source>
</evidence>
<feature type="transmembrane region" description="Helical" evidence="1">
    <location>
        <begin position="49"/>
        <end position="67"/>
    </location>
</feature>
<keyword evidence="1" id="KW-0812">Transmembrane</keyword>
<proteinExistence type="predicted"/>
<name>A0A1I7YWE7_9BILA</name>
<feature type="transmembrane region" description="Helical" evidence="1">
    <location>
        <begin position="79"/>
        <end position="102"/>
    </location>
</feature>
<reference evidence="3" key="1">
    <citation type="submission" date="2016-11" db="UniProtKB">
        <authorList>
            <consortium name="WormBaseParasite"/>
        </authorList>
    </citation>
    <scope>IDENTIFICATION</scope>
</reference>
<keyword evidence="1" id="KW-1133">Transmembrane helix</keyword>
<keyword evidence="1" id="KW-0472">Membrane</keyword>
<evidence type="ECO:0000313" key="3">
    <source>
        <dbReference type="WBParaSite" id="L893_g20527.t1"/>
    </source>
</evidence>
<protein>
    <submittedName>
        <fullName evidence="3">PGG domain-containing protein</fullName>
    </submittedName>
</protein>
<accession>A0A1I7YWE7</accession>
<sequence>MSPKEKSEFFCDVHVTTVSFLIAVITSVASIATIPLWLSTDKEEYQALVAYNMTWIFCALLMIIGLTRKMPALLYLYNMMLILHVILFAITTVVFTMLTAMIPTFAYLPHALVSLFIALTCGLMATITADAQLHISGLLDKVVSQKRSIEYVKA</sequence>
<feature type="transmembrane region" description="Helical" evidence="1">
    <location>
        <begin position="108"/>
        <end position="129"/>
    </location>
</feature>
<keyword evidence="2" id="KW-1185">Reference proteome</keyword>
<feature type="transmembrane region" description="Helical" evidence="1">
    <location>
        <begin position="12"/>
        <end position="37"/>
    </location>
</feature>
<dbReference type="WBParaSite" id="L893_g20527.t1">
    <property type="protein sequence ID" value="L893_g20527.t1"/>
    <property type="gene ID" value="L893_g20527"/>
</dbReference>
<evidence type="ECO:0000256" key="1">
    <source>
        <dbReference type="SAM" id="Phobius"/>
    </source>
</evidence>
<organism evidence="2 3">
    <name type="scientific">Steinernema glaseri</name>
    <dbReference type="NCBI Taxonomy" id="37863"/>
    <lineage>
        <taxon>Eukaryota</taxon>
        <taxon>Metazoa</taxon>
        <taxon>Ecdysozoa</taxon>
        <taxon>Nematoda</taxon>
        <taxon>Chromadorea</taxon>
        <taxon>Rhabditida</taxon>
        <taxon>Tylenchina</taxon>
        <taxon>Panagrolaimomorpha</taxon>
        <taxon>Strongyloidoidea</taxon>
        <taxon>Steinernematidae</taxon>
        <taxon>Steinernema</taxon>
    </lineage>
</organism>
<dbReference type="AlphaFoldDB" id="A0A1I7YWE7"/>
<dbReference type="Proteomes" id="UP000095287">
    <property type="component" value="Unplaced"/>
</dbReference>